<comment type="caution">
    <text evidence="2">The sequence shown here is derived from an EMBL/GenBank/DDBJ whole genome shotgun (WGS) entry which is preliminary data.</text>
</comment>
<keyword evidence="3" id="KW-1185">Reference proteome</keyword>
<dbReference type="AlphaFoldDB" id="A0A4S4MZ60"/>
<feature type="region of interest" description="Disordered" evidence="1">
    <location>
        <begin position="178"/>
        <end position="200"/>
    </location>
</feature>
<reference evidence="2 3" key="1">
    <citation type="submission" date="2019-02" db="EMBL/GenBank/DDBJ databases">
        <title>Genome sequencing of the rare red list fungi Antrodiella citrinella (Flaviporus citrinellus).</title>
        <authorList>
            <person name="Buettner E."/>
            <person name="Kellner H."/>
        </authorList>
    </citation>
    <scope>NUCLEOTIDE SEQUENCE [LARGE SCALE GENOMIC DNA]</scope>
    <source>
        <strain evidence="2 3">DSM 108506</strain>
    </source>
</reference>
<accession>A0A4S4MZ60</accession>
<protein>
    <submittedName>
        <fullName evidence="2">Uncharacterized protein</fullName>
    </submittedName>
</protein>
<gene>
    <name evidence="2" type="ORF">EUX98_g5488</name>
</gene>
<evidence type="ECO:0000256" key="1">
    <source>
        <dbReference type="SAM" id="MobiDB-lite"/>
    </source>
</evidence>
<evidence type="ECO:0000313" key="3">
    <source>
        <dbReference type="Proteomes" id="UP000308730"/>
    </source>
</evidence>
<feature type="compositionally biased region" description="Low complexity" evidence="1">
    <location>
        <begin position="319"/>
        <end position="338"/>
    </location>
</feature>
<feature type="compositionally biased region" description="Basic and acidic residues" evidence="1">
    <location>
        <begin position="258"/>
        <end position="267"/>
    </location>
</feature>
<proteinExistence type="predicted"/>
<feature type="region of interest" description="Disordered" evidence="1">
    <location>
        <begin position="299"/>
        <end position="353"/>
    </location>
</feature>
<organism evidence="2 3">
    <name type="scientific">Antrodiella citrinella</name>
    <dbReference type="NCBI Taxonomy" id="2447956"/>
    <lineage>
        <taxon>Eukaryota</taxon>
        <taxon>Fungi</taxon>
        <taxon>Dikarya</taxon>
        <taxon>Basidiomycota</taxon>
        <taxon>Agaricomycotina</taxon>
        <taxon>Agaricomycetes</taxon>
        <taxon>Polyporales</taxon>
        <taxon>Steccherinaceae</taxon>
        <taxon>Antrodiella</taxon>
    </lineage>
</organism>
<dbReference type="EMBL" id="SGPM01000162">
    <property type="protein sequence ID" value="THH28700.1"/>
    <property type="molecule type" value="Genomic_DNA"/>
</dbReference>
<feature type="region of interest" description="Disordered" evidence="1">
    <location>
        <begin position="257"/>
        <end position="287"/>
    </location>
</feature>
<name>A0A4S4MZ60_9APHY</name>
<feature type="region of interest" description="Disordered" evidence="1">
    <location>
        <begin position="1"/>
        <end position="36"/>
    </location>
</feature>
<dbReference type="Proteomes" id="UP000308730">
    <property type="component" value="Unassembled WGS sequence"/>
</dbReference>
<feature type="compositionally biased region" description="Low complexity" evidence="1">
    <location>
        <begin position="1"/>
        <end position="28"/>
    </location>
</feature>
<feature type="compositionally biased region" description="Low complexity" evidence="1">
    <location>
        <begin position="181"/>
        <end position="199"/>
    </location>
</feature>
<dbReference type="OrthoDB" id="196165at2759"/>
<feature type="compositionally biased region" description="Basic and acidic residues" evidence="1">
    <location>
        <begin position="299"/>
        <end position="310"/>
    </location>
</feature>
<evidence type="ECO:0000313" key="2">
    <source>
        <dbReference type="EMBL" id="THH28700.1"/>
    </source>
</evidence>
<sequence length="367" mass="41006">MTEFDSSSPSSSPSSDISEISTDSSASTEDADADMAVLCPGPPTMTIEDAAADAALNIQYVMDKFPTSVSYVAEPFKKEPLEVEGGDRVELLEELPNFVMRVKLMKNGVVGLLPAWNMEDPFERLARLNMEFNEAVTCPAEVKAKSGEPRTTSCTLAHVHSRCQTQNAQTRREFVREMRKLQQQSPSSSSEYSSSEYSLPPTPVVEPLAAPFKRPKTITNPYSRVVKVKAQPKMVKFTGTQRKVVFRYYLPAHLNKKEKKERTRWDSDSDSESELASPAPAVDDDEQAPWWWDGWEEDPHSAEAVAERGDTPMPIMPQSVVTTTTATSPPDSKSDTPSGQDDESRRGRHHRFRGKIRINQAFKVIFQ</sequence>